<dbReference type="InterPro" id="IPR023213">
    <property type="entry name" value="CAT-like_dom_sf"/>
</dbReference>
<dbReference type="GO" id="GO:0016746">
    <property type="term" value="F:acyltransferase activity"/>
    <property type="evidence" value="ECO:0007669"/>
    <property type="project" value="UniProtKB-KW"/>
</dbReference>
<evidence type="ECO:0000256" key="1">
    <source>
        <dbReference type="ARBA" id="ARBA00009861"/>
    </source>
</evidence>
<keyword evidence="4" id="KW-1185">Reference proteome</keyword>
<dbReference type="Gene3D" id="3.30.559.10">
    <property type="entry name" value="Chloramphenicol acetyltransferase-like domain"/>
    <property type="match status" value="2"/>
</dbReference>
<sequence length="465" mass="52317">MTVLPQFGDMNPTLQTVRLISDCFIKPRTTPDESKQPYYLSPWDLLMLSVQYIQKGLLYSKPSAAVDDGGRFINDLLKKLKHSLSIALVHFYPLAGRLATIRYEDEGSSLVYVDCNNSPGARFIHARLDMTISDILSPTNVPLIVQSFFDHDRAVNYEGHSRPLLSIQVTELLDGVFIGCSINHSIVDGSSYWHFFNMWSEIFQADDGNFSISRPPILPRWFPETHGPILKLPFTEPDQFISRFEAPQLRERIFHISPESLAILKARANTEHKTNKISSFQSLSALVWRSITRARGLSPDQTTGCRLATNNRSRLNPPLPENYFGNSIQAVRAVATVKELLENNLGWAAWKLHEAVVSHDDEKVRNHVNKWLESPFVYQIAQLFDPLSVMMGSSPRFNKYGNVFGMGKALALRSGYAHKFDGKVSCYPGSEGGGSIDLELCLPPDFMSALEADEEFMNACTTLTH</sequence>
<dbReference type="KEGG" id="cmos:111443712"/>
<protein>
    <submittedName>
        <fullName evidence="5 6">Protein ENHANCED PSEUDOMONAS SUSCEPTIBILTY 1-like</fullName>
    </submittedName>
</protein>
<dbReference type="FunFam" id="3.30.559.10:FF:000008">
    <property type="entry name" value="Tryptamine hydroxycinnamoyl transferase"/>
    <property type="match status" value="1"/>
</dbReference>
<keyword evidence="3" id="KW-0012">Acyltransferase</keyword>
<name>A0A6J1FG00_CUCMO</name>
<dbReference type="Pfam" id="PF02458">
    <property type="entry name" value="Transferase"/>
    <property type="match status" value="1"/>
</dbReference>
<dbReference type="RefSeq" id="XP_022937413.1">
    <property type="nucleotide sequence ID" value="XM_023081645.1"/>
</dbReference>
<gene>
    <name evidence="5 6" type="primary">LOC111443712</name>
</gene>
<dbReference type="PANTHER" id="PTHR31896:SF12">
    <property type="entry name" value="HXXXD-TYPE ACYL-TRANSFERASE FAMILY PROTEIN"/>
    <property type="match status" value="1"/>
</dbReference>
<evidence type="ECO:0000313" key="6">
    <source>
        <dbReference type="RefSeq" id="XP_022937413.1"/>
    </source>
</evidence>
<keyword evidence="2" id="KW-0808">Transferase</keyword>
<dbReference type="RefSeq" id="XP_022937412.1">
    <property type="nucleotide sequence ID" value="XM_023081644.1"/>
</dbReference>
<dbReference type="Proteomes" id="UP000504609">
    <property type="component" value="Unplaced"/>
</dbReference>
<dbReference type="PANTHER" id="PTHR31896">
    <property type="entry name" value="FAMILY REGULATORY PROTEIN, PUTATIVE (AFU_ORTHOLOGUE AFUA_3G14730)-RELATED"/>
    <property type="match status" value="1"/>
</dbReference>
<evidence type="ECO:0000256" key="3">
    <source>
        <dbReference type="ARBA" id="ARBA00023315"/>
    </source>
</evidence>
<dbReference type="GeneID" id="111443712"/>
<reference evidence="5 6" key="1">
    <citation type="submission" date="2025-04" db="UniProtKB">
        <authorList>
            <consortium name="RefSeq"/>
        </authorList>
    </citation>
    <scope>IDENTIFICATION</scope>
    <source>
        <tissue evidence="5 6">Young leaves</tissue>
    </source>
</reference>
<dbReference type="InterPro" id="IPR051283">
    <property type="entry name" value="Sec_Metabolite_Acyltrans"/>
</dbReference>
<proteinExistence type="inferred from homology"/>
<evidence type="ECO:0000256" key="2">
    <source>
        <dbReference type="ARBA" id="ARBA00022679"/>
    </source>
</evidence>
<evidence type="ECO:0000313" key="5">
    <source>
        <dbReference type="RefSeq" id="XP_022937412.1"/>
    </source>
</evidence>
<accession>A0A6J1FG00</accession>
<evidence type="ECO:0000313" key="4">
    <source>
        <dbReference type="Proteomes" id="UP000504609"/>
    </source>
</evidence>
<organism evidence="4 6">
    <name type="scientific">Cucurbita moschata</name>
    <name type="common">Winter crookneck squash</name>
    <name type="synonym">Cucurbita pepo var. moschata</name>
    <dbReference type="NCBI Taxonomy" id="3662"/>
    <lineage>
        <taxon>Eukaryota</taxon>
        <taxon>Viridiplantae</taxon>
        <taxon>Streptophyta</taxon>
        <taxon>Embryophyta</taxon>
        <taxon>Tracheophyta</taxon>
        <taxon>Spermatophyta</taxon>
        <taxon>Magnoliopsida</taxon>
        <taxon>eudicotyledons</taxon>
        <taxon>Gunneridae</taxon>
        <taxon>Pentapetalae</taxon>
        <taxon>rosids</taxon>
        <taxon>fabids</taxon>
        <taxon>Cucurbitales</taxon>
        <taxon>Cucurbitaceae</taxon>
        <taxon>Cucurbiteae</taxon>
        <taxon>Cucurbita</taxon>
    </lineage>
</organism>
<comment type="similarity">
    <text evidence="1">Belongs to the plant acyltransferase family.</text>
</comment>
<dbReference type="AlphaFoldDB" id="A0A6J1FG00"/>